<keyword evidence="3" id="KW-0540">Nuclease</keyword>
<dbReference type="GO" id="GO:0004519">
    <property type="term" value="F:endonuclease activity"/>
    <property type="evidence" value="ECO:0007669"/>
    <property type="project" value="UniProtKB-KW"/>
</dbReference>
<dbReference type="PANTHER" id="PTHR30015:SF7">
    <property type="entry name" value="TYPE IV METHYL-DIRECTED RESTRICTION ENZYME ECOKMRR"/>
    <property type="match status" value="1"/>
</dbReference>
<reference evidence="3 4" key="1">
    <citation type="submission" date="2023-08" db="EMBL/GenBank/DDBJ databases">
        <title>Genome sequencing of plant associated microbes to promote plant fitness in Sorghum bicolor and Oryza sativa.</title>
        <authorList>
            <person name="Coleman-Derr D."/>
        </authorList>
    </citation>
    <scope>NUCLEOTIDE SEQUENCE [LARGE SCALE GENOMIC DNA]</scope>
    <source>
        <strain evidence="3 4">SLBN-33</strain>
    </source>
</reference>
<keyword evidence="1" id="KW-1133">Transmembrane helix</keyword>
<dbReference type="EMBL" id="JAVIZN010000002">
    <property type="protein sequence ID" value="MDR6201858.1"/>
    <property type="molecule type" value="Genomic_DNA"/>
</dbReference>
<protein>
    <submittedName>
        <fullName evidence="3">Restriction endonuclease Mrr</fullName>
    </submittedName>
</protein>
<dbReference type="Pfam" id="PF04471">
    <property type="entry name" value="Mrr_cat"/>
    <property type="match status" value="1"/>
</dbReference>
<keyword evidence="1" id="KW-0812">Transmembrane</keyword>
<keyword evidence="3" id="KW-0378">Hydrolase</keyword>
<accession>A0ABD5CAC1</accession>
<comment type="caution">
    <text evidence="3">The sequence shown here is derived from an EMBL/GenBank/DDBJ whole genome shotgun (WGS) entry which is preliminary data.</text>
</comment>
<proteinExistence type="predicted"/>
<dbReference type="InterPro" id="IPR011856">
    <property type="entry name" value="tRNA_endonuc-like_dom_sf"/>
</dbReference>
<evidence type="ECO:0000313" key="4">
    <source>
        <dbReference type="Proteomes" id="UP001245184"/>
    </source>
</evidence>
<dbReference type="Proteomes" id="UP001245184">
    <property type="component" value="Unassembled WGS sequence"/>
</dbReference>
<feature type="transmembrane region" description="Helical" evidence="1">
    <location>
        <begin position="34"/>
        <end position="55"/>
    </location>
</feature>
<dbReference type="AlphaFoldDB" id="A0ABD5CAC1"/>
<keyword evidence="1" id="KW-0472">Membrane</keyword>
<feature type="domain" description="Restriction endonuclease type IV Mrr" evidence="2">
    <location>
        <begin position="292"/>
        <end position="407"/>
    </location>
</feature>
<dbReference type="SUPFAM" id="SSF52980">
    <property type="entry name" value="Restriction endonuclease-like"/>
    <property type="match status" value="1"/>
</dbReference>
<evidence type="ECO:0000259" key="2">
    <source>
        <dbReference type="Pfam" id="PF04471"/>
    </source>
</evidence>
<dbReference type="InterPro" id="IPR007560">
    <property type="entry name" value="Restrct_endonuc_IV_Mrr"/>
</dbReference>
<evidence type="ECO:0000256" key="1">
    <source>
        <dbReference type="SAM" id="Phobius"/>
    </source>
</evidence>
<organism evidence="3 4">
    <name type="scientific">Paraburkholderia graminis</name>
    <dbReference type="NCBI Taxonomy" id="60548"/>
    <lineage>
        <taxon>Bacteria</taxon>
        <taxon>Pseudomonadati</taxon>
        <taxon>Pseudomonadota</taxon>
        <taxon>Betaproteobacteria</taxon>
        <taxon>Burkholderiales</taxon>
        <taxon>Burkholderiaceae</taxon>
        <taxon>Paraburkholderia</taxon>
    </lineage>
</organism>
<gene>
    <name evidence="3" type="ORF">QF025_000578</name>
</gene>
<keyword evidence="3" id="KW-0255">Endonuclease</keyword>
<dbReference type="PANTHER" id="PTHR30015">
    <property type="entry name" value="MRR RESTRICTION SYSTEM PROTEIN"/>
    <property type="match status" value="1"/>
</dbReference>
<sequence length="442" mass="49255">MVEDVSLRPRFLGFWRDLCSKMLQVMLPRFADSYILTALRCLAGFVCGLLLCLSFTRINTAVNKRLETTRSFLSAVDRPAPRIANRNPHGRAMDLPLENVSLGSACCGSQAEPRSLAVPKKRLRLTLFAAMRLYPGRREVYLFINTFGLLIPDAQAVYKLSADGSGFLESNPTVLRKLDEEEGLPPLLSILAAHSPAKRGDLLDEWAEFLLENSNYRTISTFKETLRRRLLNLVERGYVAREGNTYTITDKGIAYSAPLGPEEIQRPHLAVLGAIKNYNDTQTKELRERLGKMNPYRFESLIKDLLEAMDYEDVVVTKQSGDKGVDVVASFQFGITQIKEVVQVKRHKGNITRPVLDQLRGALPYHGAIRGTIITTGGFAQGCKDAALFPGAAPITLIDGDKVIELLLKHGVGVKKKPQTLIEIDESYFASDDPETEITEEQ</sequence>
<dbReference type="Gene3D" id="3.40.1350.10">
    <property type="match status" value="1"/>
</dbReference>
<evidence type="ECO:0000313" key="3">
    <source>
        <dbReference type="EMBL" id="MDR6201858.1"/>
    </source>
</evidence>
<name>A0ABD5CAC1_9BURK</name>
<dbReference type="InterPro" id="IPR011335">
    <property type="entry name" value="Restrct_endonuc-II-like"/>
</dbReference>
<dbReference type="InterPro" id="IPR052906">
    <property type="entry name" value="Type_IV_Methyl-Rstrct_Enzyme"/>
</dbReference>